<proteinExistence type="predicted"/>
<sequence length="328" mass="36222">MPNPWRSTLGDLAIERILNQITREMPPFGAHTSFQMNGDQLTETWLASVTLKGASIPTTLPNVLQPSINERGYQILIFLIQSYAHLELLATSANNPTYDEAKTMILNSLRQAMATRTQPRWASPSAILASYIKPDGTPRVVTTTTGESAESAGIMEWYEERQRRGEVGAAVDVLGSWIERDVMLMPTENSVKAEAGQEMFDGPVSEVEMLREYAFGAGYSGRHASVRFSGGSHSAGTIYDRTSTSRSPASGKITHASISVVQPAVTTSPASLRHHQPMQSHSGLFWFTDMSYTYKLSMPAYLITMCSIMFLKTHIGPDDTDTWQHIEP</sequence>
<accession>A0ACC2ISX2</accession>
<name>A0ACC2ISX2_9PLEO</name>
<reference evidence="1" key="1">
    <citation type="submission" date="2022-11" db="EMBL/GenBank/DDBJ databases">
        <title>Genome Sequence of Boeremia exigua.</title>
        <authorList>
            <person name="Buettner E."/>
        </authorList>
    </citation>
    <scope>NUCLEOTIDE SEQUENCE</scope>
    <source>
        <strain evidence="1">CU02</strain>
    </source>
</reference>
<keyword evidence="2" id="KW-1185">Reference proteome</keyword>
<dbReference type="EMBL" id="JAPHNI010000023">
    <property type="protein sequence ID" value="KAJ8118305.1"/>
    <property type="molecule type" value="Genomic_DNA"/>
</dbReference>
<evidence type="ECO:0000313" key="2">
    <source>
        <dbReference type="Proteomes" id="UP001153331"/>
    </source>
</evidence>
<organism evidence="1 2">
    <name type="scientific">Boeremia exigua</name>
    <dbReference type="NCBI Taxonomy" id="749465"/>
    <lineage>
        <taxon>Eukaryota</taxon>
        <taxon>Fungi</taxon>
        <taxon>Dikarya</taxon>
        <taxon>Ascomycota</taxon>
        <taxon>Pezizomycotina</taxon>
        <taxon>Dothideomycetes</taxon>
        <taxon>Pleosporomycetidae</taxon>
        <taxon>Pleosporales</taxon>
        <taxon>Pleosporineae</taxon>
        <taxon>Didymellaceae</taxon>
        <taxon>Boeremia</taxon>
    </lineage>
</organism>
<protein>
    <submittedName>
        <fullName evidence="1">Uncharacterized protein</fullName>
    </submittedName>
</protein>
<comment type="caution">
    <text evidence="1">The sequence shown here is derived from an EMBL/GenBank/DDBJ whole genome shotgun (WGS) entry which is preliminary data.</text>
</comment>
<dbReference type="Proteomes" id="UP001153331">
    <property type="component" value="Unassembled WGS sequence"/>
</dbReference>
<evidence type="ECO:0000313" key="1">
    <source>
        <dbReference type="EMBL" id="KAJ8118305.1"/>
    </source>
</evidence>
<gene>
    <name evidence="1" type="ORF">OPT61_g688</name>
</gene>